<gene>
    <name evidence="2" type="ORF">CYG68_17345</name>
</gene>
<keyword evidence="1" id="KW-0812">Transmembrane</keyword>
<accession>A0A8I0UA05</accession>
<reference evidence="2" key="1">
    <citation type="submission" date="2017-12" db="EMBL/GenBank/DDBJ databases">
        <title>Genome sequencing and analysis.</title>
        <authorList>
            <person name="Huang Y.-T."/>
        </authorList>
    </citation>
    <scope>NUCLEOTIDE SEQUENCE</scope>
    <source>
        <strain evidence="2">VGH116</strain>
    </source>
</reference>
<dbReference type="RefSeq" id="WP_193830165.1">
    <property type="nucleotide sequence ID" value="NZ_PKLF01000018.1"/>
</dbReference>
<dbReference type="Proteomes" id="UP000650477">
    <property type="component" value="Unassembled WGS sequence"/>
</dbReference>
<dbReference type="EMBL" id="PKLF01000018">
    <property type="protein sequence ID" value="MBE8614143.1"/>
    <property type="molecule type" value="Genomic_DNA"/>
</dbReference>
<name>A0A8I0UA05_MORMO</name>
<proteinExistence type="predicted"/>
<evidence type="ECO:0000313" key="2">
    <source>
        <dbReference type="EMBL" id="MBE8614143.1"/>
    </source>
</evidence>
<evidence type="ECO:0000256" key="1">
    <source>
        <dbReference type="SAM" id="Phobius"/>
    </source>
</evidence>
<comment type="caution">
    <text evidence="2">The sequence shown here is derived from an EMBL/GenBank/DDBJ whole genome shotgun (WGS) entry which is preliminary data.</text>
</comment>
<sequence>MKVSLNHLIILIIICAMSFSLIFVFSEWILTDKSILELEWRSGFEIGSMIGGCAGAAIWLIYKFNIR</sequence>
<evidence type="ECO:0000313" key="3">
    <source>
        <dbReference type="Proteomes" id="UP000650477"/>
    </source>
</evidence>
<dbReference type="AlphaFoldDB" id="A0A8I0UA05"/>
<keyword evidence="1" id="KW-1133">Transmembrane helix</keyword>
<organism evidence="2 3">
    <name type="scientific">Morganella morganii</name>
    <name type="common">Proteus morganii</name>
    <dbReference type="NCBI Taxonomy" id="582"/>
    <lineage>
        <taxon>Bacteria</taxon>
        <taxon>Pseudomonadati</taxon>
        <taxon>Pseudomonadota</taxon>
        <taxon>Gammaproteobacteria</taxon>
        <taxon>Enterobacterales</taxon>
        <taxon>Morganellaceae</taxon>
        <taxon>Morganella</taxon>
    </lineage>
</organism>
<feature type="transmembrane region" description="Helical" evidence="1">
    <location>
        <begin position="7"/>
        <end position="30"/>
    </location>
</feature>
<keyword evidence="1" id="KW-0472">Membrane</keyword>
<protein>
    <submittedName>
        <fullName evidence="2">Uncharacterized protein</fullName>
    </submittedName>
</protein>
<feature type="transmembrane region" description="Helical" evidence="1">
    <location>
        <begin position="42"/>
        <end position="62"/>
    </location>
</feature>